<dbReference type="PANTHER" id="PTHR36154">
    <property type="entry name" value="DNA-BINDING TRANSCRIPTIONAL ACTIVATOR ALPA"/>
    <property type="match status" value="1"/>
</dbReference>
<dbReference type="EMBL" id="VFET01000002">
    <property type="protein sequence ID" value="TWS07047.1"/>
    <property type="molecule type" value="Genomic_DNA"/>
</dbReference>
<proteinExistence type="predicted"/>
<reference evidence="1 3" key="1">
    <citation type="submission" date="2016-10" db="EMBL/GenBank/DDBJ databases">
        <authorList>
            <person name="Varghese N."/>
            <person name="Submissions S."/>
        </authorList>
    </citation>
    <scope>NUCLEOTIDE SEQUENCE [LARGE SCALE GENOMIC DNA]</scope>
    <source>
        <strain evidence="1 3">DSM 17835</strain>
    </source>
</reference>
<organism evidence="2 4">
    <name type="scientific">Pseudomonas extremaustralis</name>
    <dbReference type="NCBI Taxonomy" id="359110"/>
    <lineage>
        <taxon>Bacteria</taxon>
        <taxon>Pseudomonadati</taxon>
        <taxon>Pseudomonadota</taxon>
        <taxon>Gammaproteobacteria</taxon>
        <taxon>Pseudomonadales</taxon>
        <taxon>Pseudomonadaceae</taxon>
        <taxon>Pseudomonas</taxon>
    </lineage>
</organism>
<dbReference type="GeneID" id="78555669"/>
<evidence type="ECO:0000313" key="4">
    <source>
        <dbReference type="Proteomes" id="UP000317951"/>
    </source>
</evidence>
<dbReference type="InterPro" id="IPR010260">
    <property type="entry name" value="AlpA"/>
</dbReference>
<dbReference type="AlphaFoldDB" id="A0A5C5QP74"/>
<evidence type="ECO:0000313" key="2">
    <source>
        <dbReference type="EMBL" id="TWS07047.1"/>
    </source>
</evidence>
<dbReference type="InterPro" id="IPR052931">
    <property type="entry name" value="Prophage_regulatory_activator"/>
</dbReference>
<sequence length="88" mass="10008">MSNASDEQPIEFIRLLEVKRLTGLSTSTIYRMSASGAFPKQVKLGVKAVAWIKSEVQRWSREQIARTRHQINCADPLHFANDEVRHAS</sequence>
<dbReference type="Gene3D" id="1.10.238.160">
    <property type="match status" value="1"/>
</dbReference>
<dbReference type="Proteomes" id="UP000182858">
    <property type="component" value="Chromosome I"/>
</dbReference>
<accession>A0A5C5QP74</accession>
<dbReference type="Pfam" id="PF05930">
    <property type="entry name" value="Phage_AlpA"/>
    <property type="match status" value="1"/>
</dbReference>
<keyword evidence="3" id="KW-1185">Reference proteome</keyword>
<dbReference type="OrthoDB" id="8455288at2"/>
<evidence type="ECO:0000313" key="3">
    <source>
        <dbReference type="Proteomes" id="UP000182858"/>
    </source>
</evidence>
<protein>
    <submittedName>
        <fullName evidence="2">AlpA family phage regulatory protein</fullName>
    </submittedName>
    <submittedName>
        <fullName evidence="1">Transcriptional regulator, AlpA family</fullName>
    </submittedName>
</protein>
<dbReference type="PANTHER" id="PTHR36154:SF1">
    <property type="entry name" value="DNA-BINDING TRANSCRIPTIONAL ACTIVATOR ALPA"/>
    <property type="match status" value="1"/>
</dbReference>
<name>A0A5C5QP74_9PSED</name>
<dbReference type="RefSeq" id="WP_010563105.1">
    <property type="nucleotide sequence ID" value="NZ_LT629689.1"/>
</dbReference>
<gene>
    <name evidence="2" type="ORF">FIV36_03780</name>
    <name evidence="1" type="ORF">SAMN05216591_4297</name>
</gene>
<reference evidence="2 4" key="2">
    <citation type="submission" date="2019-06" db="EMBL/GenBank/DDBJ databases">
        <title>Pseudomonas bimorpha sp. nov. isolated from bovine raw milk and skim milk concentrate.</title>
        <authorList>
            <person name="Hofmann K."/>
            <person name="Huptas C."/>
            <person name="Doll E."/>
            <person name="Scherer S."/>
            <person name="Wenning M."/>
        </authorList>
    </citation>
    <scope>NUCLEOTIDE SEQUENCE [LARGE SCALE GENOMIC DNA]</scope>
    <source>
        <strain evidence="2 4">DSM 17835</strain>
    </source>
</reference>
<dbReference type="Proteomes" id="UP000317951">
    <property type="component" value="Unassembled WGS sequence"/>
</dbReference>
<evidence type="ECO:0000313" key="1">
    <source>
        <dbReference type="EMBL" id="SDF89787.1"/>
    </source>
</evidence>
<dbReference type="EMBL" id="LT629689">
    <property type="protein sequence ID" value="SDF89787.1"/>
    <property type="molecule type" value="Genomic_DNA"/>
</dbReference>